<proteinExistence type="predicted"/>
<feature type="transmembrane region" description="Helical" evidence="1">
    <location>
        <begin position="7"/>
        <end position="30"/>
    </location>
</feature>
<keyword evidence="1" id="KW-0812">Transmembrane</keyword>
<accession>A0A1I2QQZ7</accession>
<evidence type="ECO:0000313" key="2">
    <source>
        <dbReference type="EMBL" id="SFG30764.1"/>
    </source>
</evidence>
<organism evidence="2 3">
    <name type="scientific">Neptunomonas qingdaonensis</name>
    <dbReference type="NCBI Taxonomy" id="1045558"/>
    <lineage>
        <taxon>Bacteria</taxon>
        <taxon>Pseudomonadati</taxon>
        <taxon>Pseudomonadota</taxon>
        <taxon>Gammaproteobacteria</taxon>
        <taxon>Oceanospirillales</taxon>
        <taxon>Oceanospirillaceae</taxon>
        <taxon>Neptunomonas</taxon>
    </lineage>
</organism>
<evidence type="ECO:0000256" key="1">
    <source>
        <dbReference type="SAM" id="Phobius"/>
    </source>
</evidence>
<sequence length="32" mass="3695">MKLKEKIRLIIAVAIIFVVLDAAVIAYIYFQK</sequence>
<keyword evidence="1" id="KW-1133">Transmembrane helix</keyword>
<keyword evidence="1" id="KW-0472">Membrane</keyword>
<protein>
    <submittedName>
        <fullName evidence="2">Uncharacterized protein</fullName>
    </submittedName>
</protein>
<dbReference type="Proteomes" id="UP000198623">
    <property type="component" value="Unassembled WGS sequence"/>
</dbReference>
<dbReference type="AlphaFoldDB" id="A0A1I2QQZ7"/>
<reference evidence="3" key="1">
    <citation type="submission" date="2016-10" db="EMBL/GenBank/DDBJ databases">
        <authorList>
            <person name="Varghese N."/>
            <person name="Submissions S."/>
        </authorList>
    </citation>
    <scope>NUCLEOTIDE SEQUENCE [LARGE SCALE GENOMIC DNA]</scope>
    <source>
        <strain evidence="3">CGMCC 1.10971</strain>
    </source>
</reference>
<name>A0A1I2QQZ7_9GAMM</name>
<evidence type="ECO:0000313" key="3">
    <source>
        <dbReference type="Proteomes" id="UP000198623"/>
    </source>
</evidence>
<gene>
    <name evidence="2" type="ORF">SAMN05216175_10587</name>
</gene>
<keyword evidence="3" id="KW-1185">Reference proteome</keyword>
<dbReference type="EMBL" id="FOOU01000005">
    <property type="protein sequence ID" value="SFG30764.1"/>
    <property type="molecule type" value="Genomic_DNA"/>
</dbReference>